<organism evidence="1 2">
    <name type="scientific">Segatella copri</name>
    <dbReference type="NCBI Taxonomy" id="165179"/>
    <lineage>
        <taxon>Bacteria</taxon>
        <taxon>Pseudomonadati</taxon>
        <taxon>Bacteroidota</taxon>
        <taxon>Bacteroidia</taxon>
        <taxon>Bacteroidales</taxon>
        <taxon>Prevotellaceae</taxon>
        <taxon>Segatella</taxon>
    </lineage>
</organism>
<evidence type="ECO:0000313" key="2">
    <source>
        <dbReference type="Proteomes" id="UP000286113"/>
    </source>
</evidence>
<comment type="caution">
    <text evidence="1">The sequence shown here is derived from an EMBL/GenBank/DDBJ whole genome shotgun (WGS) entry which is preliminary data.</text>
</comment>
<sequence>MLTSCSFKKDIMVSYLYDGVETPFSVEPKKFDSDFQHYKVDMSYIPKNEFDSIYNGFKKTNDKKIEEFDVRFSVKIGNAKYYINRWFDVVNVHHDSISVNPRVIYLLRQYSGFYNYIESEDLVSPDIKLYGIPKNYQYMYPSKKRGKKVILYPQK</sequence>
<evidence type="ECO:0000313" key="1">
    <source>
        <dbReference type="EMBL" id="RGS48436.1"/>
    </source>
</evidence>
<name>A0AA92W2E2_9BACT</name>
<reference evidence="1 2" key="1">
    <citation type="submission" date="2018-08" db="EMBL/GenBank/DDBJ databases">
        <title>A genome reference for cultivated species of the human gut microbiota.</title>
        <authorList>
            <person name="Zou Y."/>
            <person name="Xue W."/>
            <person name="Luo G."/>
        </authorList>
    </citation>
    <scope>NUCLEOTIDE SEQUENCE [LARGE SCALE GENOMIC DNA]</scope>
    <source>
        <strain evidence="1 2">AF22-1</strain>
    </source>
</reference>
<dbReference type="EMBL" id="QRVN01000003">
    <property type="protein sequence ID" value="RGS48436.1"/>
    <property type="molecule type" value="Genomic_DNA"/>
</dbReference>
<dbReference type="Proteomes" id="UP000286113">
    <property type="component" value="Unassembled WGS sequence"/>
</dbReference>
<protein>
    <submittedName>
        <fullName evidence="1">Uncharacterized protein</fullName>
    </submittedName>
</protein>
<proteinExistence type="predicted"/>
<gene>
    <name evidence="1" type="ORF">DWX90_02465</name>
</gene>
<dbReference type="AlphaFoldDB" id="A0AA92W2E2"/>
<accession>A0AA92W2E2</accession>